<evidence type="ECO:0000256" key="6">
    <source>
        <dbReference type="SAM" id="Phobius"/>
    </source>
</evidence>
<comment type="subcellular location">
    <subcellularLocation>
        <location evidence="1">Membrane</location>
        <topology evidence="1">Single-pass membrane protein</topology>
    </subcellularLocation>
</comment>
<evidence type="ECO:0000256" key="2">
    <source>
        <dbReference type="ARBA" id="ARBA00022692"/>
    </source>
</evidence>
<evidence type="ECO:0000256" key="3">
    <source>
        <dbReference type="ARBA" id="ARBA00022989"/>
    </source>
</evidence>
<dbReference type="EMBL" id="QPMM01000001">
    <property type="protein sequence ID" value="RFS26882.1"/>
    <property type="molecule type" value="Genomic_DNA"/>
</dbReference>
<gene>
    <name evidence="7" type="ORF">DVR12_03610</name>
</gene>
<dbReference type="PANTHER" id="PTHR30386">
    <property type="entry name" value="MEMBRANE FUSION SUBUNIT OF EMRAB-TOLC MULTIDRUG EFFLUX PUMP"/>
    <property type="match status" value="1"/>
</dbReference>
<sequence>MDEHEKIELRSQEVQEIIGHIPHWVIRYGITSIFFVILSLLLMACIIKYPDIVYSRVTLTTFPPPISIIARSAGEIKLLVLDNDRVKKGQVLGYLKNTTDLEAVQYLSMKLEQLNLGSNQTDSILNSDYFDKNLRLGELQVYYNSLLKSIEDIKAFSRFQIDSIQIASLNNQIVSLHKINEKINIKKQIYLNDESITRRKFLLDSMLVNEKVFASLELDNSKRILFQSQLALEEINSSLINNNIQAEQLSNQIKQVTNSNFQLKSALHISLQNSLKQLESILSEWKQKYLLISQYNGTATFANLWTDNQFVNNNQEIMKIVPDVGPENIMVQAMVLISGSGKLEIGQQVNIKVDNYPYNEFGMLVGKIKSISLVPINNVYTVYVVLSDGLLTTQNKHLEFKQEMQGNAEIITRDMRLIERIFNNIRSLIDTASR</sequence>
<keyword evidence="8" id="KW-1185">Reference proteome</keyword>
<dbReference type="AlphaFoldDB" id="A0A3E1YHL7"/>
<dbReference type="Gene3D" id="2.40.30.170">
    <property type="match status" value="1"/>
</dbReference>
<keyword evidence="5" id="KW-0175">Coiled coil</keyword>
<feature type="coiled-coil region" evidence="5">
    <location>
        <begin position="246"/>
        <end position="288"/>
    </location>
</feature>
<accession>A0A3E1YHL7</accession>
<keyword evidence="3 6" id="KW-1133">Transmembrane helix</keyword>
<proteinExistence type="predicted"/>
<keyword evidence="4 6" id="KW-0472">Membrane</keyword>
<feature type="transmembrane region" description="Helical" evidence="6">
    <location>
        <begin position="25"/>
        <end position="47"/>
    </location>
</feature>
<dbReference type="PANTHER" id="PTHR30386:SF26">
    <property type="entry name" value="TRANSPORT PROTEIN COMB"/>
    <property type="match status" value="1"/>
</dbReference>
<name>A0A3E1YHL7_9BACT</name>
<keyword evidence="2 6" id="KW-0812">Transmembrane</keyword>
<dbReference type="RefSeq" id="WP_116974075.1">
    <property type="nucleotide sequence ID" value="NZ_QPMM01000001.1"/>
</dbReference>
<evidence type="ECO:0000256" key="5">
    <source>
        <dbReference type="SAM" id="Coils"/>
    </source>
</evidence>
<protein>
    <submittedName>
        <fullName evidence="7">HlyD family efflux transporter periplasmic adaptor subunit</fullName>
    </submittedName>
</protein>
<evidence type="ECO:0000313" key="7">
    <source>
        <dbReference type="EMBL" id="RFS26882.1"/>
    </source>
</evidence>
<dbReference type="GO" id="GO:0016020">
    <property type="term" value="C:membrane"/>
    <property type="evidence" value="ECO:0007669"/>
    <property type="project" value="UniProtKB-SubCell"/>
</dbReference>
<comment type="caution">
    <text evidence="7">The sequence shown here is derived from an EMBL/GenBank/DDBJ whole genome shotgun (WGS) entry which is preliminary data.</text>
</comment>
<evidence type="ECO:0000313" key="8">
    <source>
        <dbReference type="Proteomes" id="UP000260644"/>
    </source>
</evidence>
<reference evidence="7 8" key="1">
    <citation type="submission" date="2018-07" db="EMBL/GenBank/DDBJ databases">
        <title>Chitinophaga K2CV101002-2 sp. nov., isolated from a monsoon evergreen broad-leaved forest soil.</title>
        <authorList>
            <person name="Lv Y."/>
        </authorList>
    </citation>
    <scope>NUCLEOTIDE SEQUENCE [LARGE SCALE GENOMIC DNA]</scope>
    <source>
        <strain evidence="7 8">GDMCC 1.1288</strain>
    </source>
</reference>
<dbReference type="InterPro" id="IPR050739">
    <property type="entry name" value="MFP"/>
</dbReference>
<dbReference type="OrthoDB" id="7057889at2"/>
<evidence type="ECO:0000256" key="1">
    <source>
        <dbReference type="ARBA" id="ARBA00004167"/>
    </source>
</evidence>
<dbReference type="Proteomes" id="UP000260644">
    <property type="component" value="Unassembled WGS sequence"/>
</dbReference>
<organism evidence="7 8">
    <name type="scientific">Chitinophaga silvatica</name>
    <dbReference type="NCBI Taxonomy" id="2282649"/>
    <lineage>
        <taxon>Bacteria</taxon>
        <taxon>Pseudomonadati</taxon>
        <taxon>Bacteroidota</taxon>
        <taxon>Chitinophagia</taxon>
        <taxon>Chitinophagales</taxon>
        <taxon>Chitinophagaceae</taxon>
        <taxon>Chitinophaga</taxon>
    </lineage>
</organism>
<evidence type="ECO:0000256" key="4">
    <source>
        <dbReference type="ARBA" id="ARBA00023136"/>
    </source>
</evidence>